<dbReference type="InterPro" id="IPR029044">
    <property type="entry name" value="Nucleotide-diphossugar_trans"/>
</dbReference>
<feature type="compositionally biased region" description="Basic and acidic residues" evidence="19">
    <location>
        <begin position="499"/>
        <end position="511"/>
    </location>
</feature>
<keyword evidence="5 18" id="KW-0808">Transferase</keyword>
<feature type="binding site" evidence="18">
    <location>
        <position position="136"/>
    </location>
    <ligand>
        <name>Mg(2+)</name>
        <dbReference type="ChEBI" id="CHEBI:18420"/>
    </ligand>
</feature>
<feature type="region of interest" description="N-acetyltransferase" evidence="18">
    <location>
        <begin position="285"/>
        <end position="511"/>
    </location>
</feature>
<evidence type="ECO:0000256" key="8">
    <source>
        <dbReference type="ARBA" id="ARBA00022737"/>
    </source>
</evidence>
<sequence length="511" mass="53481">MASQQAESQQPQHPHQQLQPQLTPERPGTAVVVLAAGAGTRMRSDTPKVLHTLGGRSMLAHVLHSVARIDPQHLIVVLGHHRDRISPAVEELAATLNRRIDIAVQDRQLGTGHATECGLGALPGDFTGTVVVTSGDVPLLDAATLSELVAAHTATPTAATVLTTTLGDPTGYGRVLRTQDGEVIGIVEQADATESQRQIQEVNAGVYAFDIAALRSALSRLHTDNAQQELYLTDVISILRSDGRTVRANHVDDATLVAGVNDRVQLSALAAELNRRIIKSHQLAGVTIIDPATTWIDVDVTIGRDTVIRPGTQLLDGTSIGEHCDIGPDTTLSDVAVADRATVCRTHGTASQIGPGATVGPFSYLRPGTVLGADGKLGAFVETKNSTIGTGSKVPHLTYVGDADIGEHSNIGASSVFVNYNGETKSRTRIGSHVRTGSDTMFIAPVTVGDGAYTGAGTVLREDVPPGALAVSAGPQRTIEGWVARKRPGSKSDLAAKAAAERDGDDTPKTS</sequence>
<keyword evidence="9 18" id="KW-0460">Magnesium</keyword>
<dbReference type="InterPro" id="IPR050065">
    <property type="entry name" value="GlmU-like"/>
</dbReference>
<feature type="binding site" evidence="18">
    <location>
        <begin position="419"/>
        <end position="420"/>
    </location>
    <ligand>
        <name>acetyl-CoA</name>
        <dbReference type="ChEBI" id="CHEBI:57288"/>
    </ligand>
</feature>
<comment type="pathway">
    <text evidence="18">Nucleotide-sugar biosynthesis; UDP-N-acetyl-alpha-D-glucosamine biosynthesis; N-acetyl-alpha-D-glucosamine 1-phosphate from alpha-D-glucosamine 6-phosphate (route II): step 2/2.</text>
</comment>
<evidence type="ECO:0000256" key="4">
    <source>
        <dbReference type="ARBA" id="ARBA00022490"/>
    </source>
</evidence>
<keyword evidence="8 18" id="KW-0677">Repeat</keyword>
<keyword evidence="7 18" id="KW-0479">Metal-binding</keyword>
<dbReference type="UniPathway" id="UPA00973"/>
<feature type="binding site" evidence="18">
    <location>
        <position position="261"/>
    </location>
    <ligand>
        <name>Mg(2+)</name>
        <dbReference type="ChEBI" id="CHEBI:18420"/>
    </ligand>
</feature>
<dbReference type="PANTHER" id="PTHR43584">
    <property type="entry name" value="NUCLEOTIDYL TRANSFERASE"/>
    <property type="match status" value="1"/>
</dbReference>
<dbReference type="GO" id="GO:0000287">
    <property type="term" value="F:magnesium ion binding"/>
    <property type="evidence" value="ECO:0007669"/>
    <property type="project" value="UniProtKB-UniRule"/>
</dbReference>
<feature type="active site" description="Proton acceptor" evidence="18">
    <location>
        <position position="396"/>
    </location>
</feature>
<evidence type="ECO:0000256" key="12">
    <source>
        <dbReference type="ARBA" id="ARBA00023268"/>
    </source>
</evidence>
<evidence type="ECO:0000256" key="16">
    <source>
        <dbReference type="ARBA" id="ARBA00048493"/>
    </source>
</evidence>
<evidence type="ECO:0000256" key="7">
    <source>
        <dbReference type="ARBA" id="ARBA00022723"/>
    </source>
</evidence>
<dbReference type="Proteomes" id="UP000069654">
    <property type="component" value="Unassembled WGS sequence"/>
</dbReference>
<dbReference type="GO" id="GO:0005737">
    <property type="term" value="C:cytoplasm"/>
    <property type="evidence" value="ECO:0007669"/>
    <property type="project" value="UniProtKB-SubCell"/>
</dbReference>
<evidence type="ECO:0000256" key="13">
    <source>
        <dbReference type="ARBA" id="ARBA00023315"/>
    </source>
</evidence>
<feature type="binding site" evidence="18">
    <location>
        <position position="366"/>
    </location>
    <ligand>
        <name>UDP-N-acetyl-alpha-D-glucosamine</name>
        <dbReference type="ChEBI" id="CHEBI:57705"/>
    </ligand>
</feature>
<feature type="binding site" evidence="18">
    <location>
        <position position="261"/>
    </location>
    <ligand>
        <name>UDP-N-acetyl-alpha-D-glucosamine</name>
        <dbReference type="ChEBI" id="CHEBI:57705"/>
    </ligand>
</feature>
<organism evidence="21 22">
    <name type="scientific">Mycolicibacterium thermoresistibile</name>
    <name type="common">Mycobacterium thermoresistibile</name>
    <dbReference type="NCBI Taxonomy" id="1797"/>
    <lineage>
        <taxon>Bacteria</taxon>
        <taxon>Bacillati</taxon>
        <taxon>Actinomycetota</taxon>
        <taxon>Actinomycetes</taxon>
        <taxon>Mycobacteriales</taxon>
        <taxon>Mycobacteriaceae</taxon>
        <taxon>Mycolicibacterium</taxon>
    </lineage>
</organism>
<dbReference type="GO" id="GO:0003977">
    <property type="term" value="F:UDP-N-acetylglucosamine diphosphorylase activity"/>
    <property type="evidence" value="ECO:0007669"/>
    <property type="project" value="UniProtKB-UniRule"/>
</dbReference>
<feature type="region of interest" description="Disordered" evidence="19">
    <location>
        <begin position="1"/>
        <end position="27"/>
    </location>
</feature>
<evidence type="ECO:0000256" key="5">
    <source>
        <dbReference type="ARBA" id="ARBA00022679"/>
    </source>
</evidence>
<dbReference type="InterPro" id="IPR038009">
    <property type="entry name" value="GlmU_C_LbH"/>
</dbReference>
<feature type="binding site" evidence="18">
    <location>
        <begin position="110"/>
        <end position="111"/>
    </location>
    <ligand>
        <name>UDP-N-acetyl-alpha-D-glucosamine</name>
        <dbReference type="ChEBI" id="CHEBI:57705"/>
    </ligand>
</feature>
<dbReference type="CDD" id="cd02540">
    <property type="entry name" value="GT2_GlmU_N_bac"/>
    <property type="match status" value="1"/>
</dbReference>
<evidence type="ECO:0000313" key="22">
    <source>
        <dbReference type="Proteomes" id="UP000069654"/>
    </source>
</evidence>
<evidence type="ECO:0000256" key="19">
    <source>
        <dbReference type="SAM" id="MobiDB-lite"/>
    </source>
</evidence>
<accession>A0A124E845</accession>
<dbReference type="CDD" id="cd03353">
    <property type="entry name" value="LbH_GlmU_C"/>
    <property type="match status" value="1"/>
</dbReference>
<evidence type="ECO:0000256" key="10">
    <source>
        <dbReference type="ARBA" id="ARBA00022960"/>
    </source>
</evidence>
<feature type="binding site" evidence="18">
    <location>
        <position position="384"/>
    </location>
    <ligand>
        <name>UDP-N-acetyl-alpha-D-glucosamine</name>
        <dbReference type="ChEBI" id="CHEBI:57705"/>
    </ligand>
</feature>
<evidence type="ECO:0000256" key="15">
    <source>
        <dbReference type="ARBA" id="ARBA00048247"/>
    </source>
</evidence>
<feature type="binding site" evidence="18">
    <location>
        <position position="48"/>
    </location>
    <ligand>
        <name>UDP-N-acetyl-alpha-D-glucosamine</name>
        <dbReference type="ChEBI" id="CHEBI:57705"/>
    </ligand>
</feature>
<dbReference type="HAMAP" id="MF_01631">
    <property type="entry name" value="GlmU"/>
    <property type="match status" value="1"/>
</dbReference>
<gene>
    <name evidence="18" type="primary">glmU</name>
    <name evidence="21" type="ORF">RMCT_1531</name>
</gene>
<comment type="subcellular location">
    <subcellularLocation>
        <location evidence="1 18">Cytoplasm</location>
    </subcellularLocation>
</comment>
<feature type="binding site" evidence="18">
    <location>
        <position position="203"/>
    </location>
    <ligand>
        <name>UDP-N-acetyl-alpha-D-glucosamine</name>
        <dbReference type="ChEBI" id="CHEBI:57705"/>
    </ligand>
</feature>
<feature type="binding site" evidence="18">
    <location>
        <position position="438"/>
    </location>
    <ligand>
        <name>acetyl-CoA</name>
        <dbReference type="ChEBI" id="CHEBI:57288"/>
    </ligand>
</feature>
<dbReference type="NCBIfam" id="TIGR01173">
    <property type="entry name" value="glmU"/>
    <property type="match status" value="1"/>
</dbReference>
<dbReference type="OrthoDB" id="9775031at2"/>
<keyword evidence="6 18" id="KW-0548">Nucleotidyltransferase</keyword>
<dbReference type="EMBL" id="BCTB01000009">
    <property type="protein sequence ID" value="GAT14561.1"/>
    <property type="molecule type" value="Genomic_DNA"/>
</dbReference>
<feature type="binding site" evidence="18">
    <location>
        <position position="188"/>
    </location>
    <ligand>
        <name>UDP-N-acetyl-alpha-D-glucosamine</name>
        <dbReference type="ChEBI" id="CHEBI:57705"/>
    </ligand>
</feature>
<reference evidence="22" key="2">
    <citation type="submission" date="2016-02" db="EMBL/GenBank/DDBJ databases">
        <title>Draft genome sequence of five rapidly growing Mycobacterium species.</title>
        <authorList>
            <person name="Katahira K."/>
            <person name="Gotou Y."/>
            <person name="Iida K."/>
            <person name="Ogura Y."/>
            <person name="Hayashi T."/>
        </authorList>
    </citation>
    <scope>NUCLEOTIDE SEQUENCE [LARGE SCALE GENOMIC DNA]</scope>
    <source>
        <strain evidence="22">JCM6362</strain>
    </source>
</reference>
<dbReference type="EC" id="2.3.1.157" evidence="18"/>
<dbReference type="Gene3D" id="3.90.550.10">
    <property type="entry name" value="Spore Coat Polysaccharide Biosynthesis Protein SpsA, Chain A"/>
    <property type="match status" value="1"/>
</dbReference>
<dbReference type="UniPathway" id="UPA00113">
    <property type="reaction ID" value="UER00532"/>
</dbReference>
<comment type="function">
    <text evidence="17 18">Catalyzes the last two sequential reactions in the de novo biosynthetic pathway for UDP-N-acetylglucosamine (UDP-GlcNAc). The C-terminal domain catalyzes the transfer of acetyl group from acetyl coenzyme A to glucosamine-1-phosphate (GlcN-1-P) to produce N-acetylglucosamine-1-phosphate (GlcNAc-1-P), which is converted into UDP-GlcNAc by the transfer of uridine 5-monophosphate (from uridine 5-triphosphate), a reaction catalyzed by the N-terminal domain.</text>
</comment>
<reference evidence="21 22" key="1">
    <citation type="journal article" date="2016" name="Genome Announc.">
        <title>Draft Genome Sequences of Five Rapidly Growing Mycobacterium Species, M. thermoresistibile, M. fortuitum subsp. acetamidolyticum, M. canariasense, M. brisbanense, and M. novocastrense.</title>
        <authorList>
            <person name="Katahira K."/>
            <person name="Ogura Y."/>
            <person name="Gotoh Y."/>
            <person name="Hayashi T."/>
        </authorList>
    </citation>
    <scope>NUCLEOTIDE SEQUENCE [LARGE SCALE GENOMIC DNA]</scope>
    <source>
        <strain evidence="21 22">JCM6362</strain>
    </source>
</reference>
<dbReference type="AlphaFoldDB" id="A0A124E845"/>
<proteinExistence type="inferred from homology"/>
<comment type="pathway">
    <text evidence="18">Nucleotide-sugar biosynthesis; UDP-N-acetyl-alpha-D-glucosamine biosynthesis; UDP-N-acetyl-alpha-D-glucosamine from N-acetyl-alpha-D-glucosamine 1-phosphate: step 1/1.</text>
</comment>
<feature type="binding site" evidence="18">
    <location>
        <begin position="34"/>
        <end position="37"/>
    </location>
    <ligand>
        <name>UDP-N-acetyl-alpha-D-glucosamine</name>
        <dbReference type="ChEBI" id="CHEBI:57705"/>
    </ligand>
</feature>
<dbReference type="Pfam" id="PF12804">
    <property type="entry name" value="NTP_transf_3"/>
    <property type="match status" value="1"/>
</dbReference>
<feature type="binding site" evidence="18">
    <location>
        <position position="105"/>
    </location>
    <ligand>
        <name>UDP-N-acetyl-alpha-D-glucosamine</name>
        <dbReference type="ChEBI" id="CHEBI:57705"/>
    </ligand>
</feature>
<dbReference type="GO" id="GO:0006048">
    <property type="term" value="P:UDP-N-acetylglucosamine biosynthetic process"/>
    <property type="evidence" value="ECO:0007669"/>
    <property type="project" value="UniProtKB-UniPathway"/>
</dbReference>
<feature type="binding site" evidence="18">
    <location>
        <begin position="134"/>
        <end position="136"/>
    </location>
    <ligand>
        <name>UDP-N-acetyl-alpha-D-glucosamine</name>
        <dbReference type="ChEBI" id="CHEBI:57705"/>
    </ligand>
</feature>
<evidence type="ECO:0000256" key="17">
    <source>
        <dbReference type="ARBA" id="ARBA00049628"/>
    </source>
</evidence>
<comment type="similarity">
    <text evidence="2 18">In the C-terminal section; belongs to the transferase hexapeptide repeat family.</text>
</comment>
<dbReference type="Pfam" id="PF00132">
    <property type="entry name" value="Hexapep"/>
    <property type="match status" value="1"/>
</dbReference>
<keyword evidence="10 18" id="KW-0133">Cell shape</keyword>
<feature type="region of interest" description="Linker" evidence="18">
    <location>
        <begin position="264"/>
        <end position="284"/>
    </location>
</feature>
<keyword evidence="4 18" id="KW-0963">Cytoplasm</keyword>
<evidence type="ECO:0000259" key="20">
    <source>
        <dbReference type="Pfam" id="PF12804"/>
    </source>
</evidence>
<feature type="binding site" evidence="18">
    <location>
        <position position="413"/>
    </location>
    <ligand>
        <name>acetyl-CoA</name>
        <dbReference type="ChEBI" id="CHEBI:57288"/>
    </ligand>
</feature>
<evidence type="ECO:0000256" key="9">
    <source>
        <dbReference type="ARBA" id="ARBA00022842"/>
    </source>
</evidence>
<dbReference type="EC" id="2.7.7.23" evidence="18"/>
<feature type="binding site" evidence="18">
    <location>
        <position position="410"/>
    </location>
    <ligand>
        <name>UDP-N-acetyl-alpha-D-glucosamine</name>
        <dbReference type="ChEBI" id="CHEBI:57705"/>
    </ligand>
</feature>
<dbReference type="SUPFAM" id="SSF53448">
    <property type="entry name" value="Nucleotide-diphospho-sugar transferases"/>
    <property type="match status" value="1"/>
</dbReference>
<dbReference type="STRING" id="1797.RMCT_1531"/>
<evidence type="ECO:0000256" key="6">
    <source>
        <dbReference type="ARBA" id="ARBA00022695"/>
    </source>
</evidence>
<comment type="pathway">
    <text evidence="18">Bacterial outer membrane biogenesis; LPS lipid A biosynthesis.</text>
</comment>
<dbReference type="GO" id="GO:0008360">
    <property type="term" value="P:regulation of cell shape"/>
    <property type="evidence" value="ECO:0007669"/>
    <property type="project" value="UniProtKB-KW"/>
</dbReference>
<keyword evidence="11 18" id="KW-0573">Peptidoglycan synthesis</keyword>
<dbReference type="SUPFAM" id="SSF51161">
    <property type="entry name" value="Trimeric LpxA-like enzymes"/>
    <property type="match status" value="1"/>
</dbReference>
<feature type="binding site" evidence="18">
    <location>
        <position position="173"/>
    </location>
    <ligand>
        <name>UDP-N-acetyl-alpha-D-glucosamine</name>
        <dbReference type="ChEBI" id="CHEBI:57705"/>
    </ligand>
</feature>
<comment type="catalytic activity">
    <reaction evidence="15 18">
        <text>alpha-D-glucosamine 1-phosphate + acetyl-CoA = N-acetyl-alpha-D-glucosamine 1-phosphate + CoA + H(+)</text>
        <dbReference type="Rhea" id="RHEA:13725"/>
        <dbReference type="ChEBI" id="CHEBI:15378"/>
        <dbReference type="ChEBI" id="CHEBI:57287"/>
        <dbReference type="ChEBI" id="CHEBI:57288"/>
        <dbReference type="ChEBI" id="CHEBI:57776"/>
        <dbReference type="ChEBI" id="CHEBI:58516"/>
        <dbReference type="EC" id="2.3.1.157"/>
    </reaction>
</comment>
<dbReference type="InterPro" id="IPR005882">
    <property type="entry name" value="Bifunctional_GlmU"/>
</dbReference>
<keyword evidence="13 18" id="KW-0012">Acyltransferase</keyword>
<keyword evidence="12 18" id="KW-0511">Multifunctional enzyme</keyword>
<protein>
    <recommendedName>
        <fullName evidence="18">Bifunctional protein GlmU</fullName>
    </recommendedName>
    <domain>
        <recommendedName>
            <fullName evidence="18">UDP-N-acetylglucosamine pyrophosphorylase</fullName>
            <ecNumber evidence="18">2.7.7.23</ecNumber>
        </recommendedName>
        <alternativeName>
            <fullName evidence="18">N-acetylglucosamine-1-phosphate uridyltransferase</fullName>
        </alternativeName>
    </domain>
    <domain>
        <recommendedName>
            <fullName evidence="18">Glucosamine-1-phosphate N-acetyltransferase</fullName>
            <ecNumber evidence="18">2.3.1.157</ecNumber>
        </recommendedName>
    </domain>
</protein>
<comment type="caution">
    <text evidence="21">The sequence shown here is derived from an EMBL/GenBank/DDBJ whole genome shotgun (WGS) entry which is preliminary data.</text>
</comment>
<feature type="binding site" evidence="18">
    <location>
        <position position="399"/>
    </location>
    <ligand>
        <name>UDP-N-acetyl-alpha-D-glucosamine</name>
        <dbReference type="ChEBI" id="CHEBI:57705"/>
    </ligand>
</feature>
<dbReference type="GO" id="GO:0009252">
    <property type="term" value="P:peptidoglycan biosynthetic process"/>
    <property type="evidence" value="ECO:0007669"/>
    <property type="project" value="UniProtKB-UniRule"/>
</dbReference>
<evidence type="ECO:0000256" key="18">
    <source>
        <dbReference type="HAMAP-Rule" id="MF_01631"/>
    </source>
</evidence>
<dbReference type="GO" id="GO:0071555">
    <property type="term" value="P:cell wall organization"/>
    <property type="evidence" value="ECO:0007669"/>
    <property type="project" value="UniProtKB-KW"/>
</dbReference>
<dbReference type="RefSeq" id="WP_081475421.1">
    <property type="nucleotide sequence ID" value="NZ_BCTB01000009.1"/>
</dbReference>
<keyword evidence="14 18" id="KW-0961">Cell wall biogenesis/degradation</keyword>
<dbReference type="GO" id="GO:0019134">
    <property type="term" value="F:glucosamine-1-phosphate N-acetyltransferase activity"/>
    <property type="evidence" value="ECO:0007669"/>
    <property type="project" value="UniProtKB-UniRule"/>
</dbReference>
<comment type="subunit">
    <text evidence="18">Homotrimer.</text>
</comment>
<comment type="caution">
    <text evidence="18">Lacks conserved residue(s) required for the propagation of feature annotation.</text>
</comment>
<feature type="binding site" evidence="18">
    <location>
        <position position="456"/>
    </location>
    <ligand>
        <name>acetyl-CoA</name>
        <dbReference type="ChEBI" id="CHEBI:57288"/>
    </ligand>
</feature>
<feature type="region of interest" description="Disordered" evidence="19">
    <location>
        <begin position="481"/>
        <end position="511"/>
    </location>
</feature>
<evidence type="ECO:0000256" key="1">
    <source>
        <dbReference type="ARBA" id="ARBA00004496"/>
    </source>
</evidence>
<dbReference type="InterPro" id="IPR001451">
    <property type="entry name" value="Hexapep"/>
</dbReference>
<comment type="catalytic activity">
    <reaction evidence="16 18">
        <text>N-acetyl-alpha-D-glucosamine 1-phosphate + UTP + H(+) = UDP-N-acetyl-alpha-D-glucosamine + diphosphate</text>
        <dbReference type="Rhea" id="RHEA:13509"/>
        <dbReference type="ChEBI" id="CHEBI:15378"/>
        <dbReference type="ChEBI" id="CHEBI:33019"/>
        <dbReference type="ChEBI" id="CHEBI:46398"/>
        <dbReference type="ChEBI" id="CHEBI:57705"/>
        <dbReference type="ChEBI" id="CHEBI:57776"/>
        <dbReference type="EC" id="2.7.7.23"/>
    </reaction>
</comment>
<dbReference type="InterPro" id="IPR011004">
    <property type="entry name" value="Trimer_LpxA-like_sf"/>
</dbReference>
<dbReference type="GO" id="GO:0009245">
    <property type="term" value="P:lipid A biosynthetic process"/>
    <property type="evidence" value="ECO:0007669"/>
    <property type="project" value="UniProtKB-UniRule"/>
</dbReference>
<dbReference type="GO" id="GO:0016020">
    <property type="term" value="C:membrane"/>
    <property type="evidence" value="ECO:0007669"/>
    <property type="project" value="GOC"/>
</dbReference>
<evidence type="ECO:0000256" key="3">
    <source>
        <dbReference type="ARBA" id="ARBA00007947"/>
    </source>
</evidence>
<feature type="region of interest" description="Pyrophosphorylase" evidence="18">
    <location>
        <begin position="1"/>
        <end position="263"/>
    </location>
</feature>
<feature type="domain" description="MobA-like NTP transferase" evidence="20">
    <location>
        <begin position="31"/>
        <end position="174"/>
    </location>
</feature>
<comment type="similarity">
    <text evidence="3 18">In the N-terminal section; belongs to the N-acetylglucosamine-1-phosphate uridyltransferase family.</text>
</comment>
<dbReference type="PANTHER" id="PTHR43584:SF3">
    <property type="entry name" value="BIFUNCTIONAL PROTEIN GLMU"/>
    <property type="match status" value="1"/>
</dbReference>
<dbReference type="InterPro" id="IPR025877">
    <property type="entry name" value="MobA-like_NTP_Trfase"/>
</dbReference>
<dbReference type="Gene3D" id="2.160.10.10">
    <property type="entry name" value="Hexapeptide repeat proteins"/>
    <property type="match status" value="1"/>
</dbReference>
<evidence type="ECO:0000256" key="11">
    <source>
        <dbReference type="ARBA" id="ARBA00022984"/>
    </source>
</evidence>
<name>A0A124E845_MYCTH</name>
<evidence type="ECO:0000313" key="21">
    <source>
        <dbReference type="EMBL" id="GAT14561.1"/>
    </source>
</evidence>
<dbReference type="NCBIfam" id="NF010932">
    <property type="entry name" value="PRK14352.1"/>
    <property type="match status" value="1"/>
</dbReference>
<evidence type="ECO:0000256" key="14">
    <source>
        <dbReference type="ARBA" id="ARBA00023316"/>
    </source>
</evidence>
<dbReference type="GO" id="GO:0000902">
    <property type="term" value="P:cell morphogenesis"/>
    <property type="evidence" value="ECO:0007669"/>
    <property type="project" value="UniProtKB-UniRule"/>
</dbReference>
<evidence type="ECO:0000256" key="2">
    <source>
        <dbReference type="ARBA" id="ARBA00007707"/>
    </source>
</evidence>
<comment type="cofactor">
    <cofactor evidence="18">
        <name>Mg(2+)</name>
        <dbReference type="ChEBI" id="CHEBI:18420"/>
    </cofactor>
    <text evidence="18">Binds 1 Mg(2+) ion per subunit.</text>
</comment>